<dbReference type="InterPro" id="IPR005331">
    <property type="entry name" value="Sulfotransferase"/>
</dbReference>
<reference evidence="1" key="1">
    <citation type="submission" date="2020-10" db="EMBL/GenBank/DDBJ databases">
        <authorList>
            <person name="Kikuchi T."/>
        </authorList>
    </citation>
    <scope>NUCLEOTIDE SEQUENCE</scope>
    <source>
        <strain evidence="1">NKZ352</strain>
    </source>
</reference>
<comment type="caution">
    <text evidence="1">The sequence shown here is derived from an EMBL/GenBank/DDBJ whole genome shotgun (WGS) entry which is preliminary data.</text>
</comment>
<name>A0A8S1HND2_9PELO</name>
<dbReference type="Pfam" id="PF03567">
    <property type="entry name" value="Sulfotransfer_2"/>
    <property type="match status" value="1"/>
</dbReference>
<organism evidence="1 2">
    <name type="scientific">Caenorhabditis auriculariae</name>
    <dbReference type="NCBI Taxonomy" id="2777116"/>
    <lineage>
        <taxon>Eukaryota</taxon>
        <taxon>Metazoa</taxon>
        <taxon>Ecdysozoa</taxon>
        <taxon>Nematoda</taxon>
        <taxon>Chromadorea</taxon>
        <taxon>Rhabditida</taxon>
        <taxon>Rhabditina</taxon>
        <taxon>Rhabditomorpha</taxon>
        <taxon>Rhabditoidea</taxon>
        <taxon>Rhabditidae</taxon>
        <taxon>Peloderinae</taxon>
        <taxon>Caenorhabditis</taxon>
    </lineage>
</organism>
<dbReference type="Proteomes" id="UP000835052">
    <property type="component" value="Unassembled WGS sequence"/>
</dbReference>
<dbReference type="OrthoDB" id="408912at2759"/>
<proteinExistence type="predicted"/>
<gene>
    <name evidence="1" type="ORF">CAUJ_LOCUS12634</name>
</gene>
<dbReference type="GO" id="GO:0050650">
    <property type="term" value="P:chondroitin sulfate proteoglycan biosynthetic process"/>
    <property type="evidence" value="ECO:0007669"/>
    <property type="project" value="InterPro"/>
</dbReference>
<evidence type="ECO:0000313" key="2">
    <source>
        <dbReference type="Proteomes" id="UP000835052"/>
    </source>
</evidence>
<dbReference type="PANTHER" id="PTHR22900">
    <property type="entry name" value="PROTEIN CBG14245-RELATED"/>
    <property type="match status" value="1"/>
</dbReference>
<dbReference type="AlphaFoldDB" id="A0A8S1HND2"/>
<protein>
    <submittedName>
        <fullName evidence="1">Uncharacterized protein</fullName>
    </submittedName>
</protein>
<dbReference type="GO" id="GO:0047756">
    <property type="term" value="F:chondroitin 4-sulfotransferase activity"/>
    <property type="evidence" value="ECO:0007669"/>
    <property type="project" value="InterPro"/>
</dbReference>
<dbReference type="GO" id="GO:0016020">
    <property type="term" value="C:membrane"/>
    <property type="evidence" value="ECO:0007669"/>
    <property type="project" value="InterPro"/>
</dbReference>
<dbReference type="GO" id="GO:1902884">
    <property type="term" value="P:positive regulation of response to oxidative stress"/>
    <property type="evidence" value="ECO:0007669"/>
    <property type="project" value="InterPro"/>
</dbReference>
<keyword evidence="2" id="KW-1185">Reference proteome</keyword>
<evidence type="ECO:0000313" key="1">
    <source>
        <dbReference type="EMBL" id="CAD6196722.1"/>
    </source>
</evidence>
<sequence length="256" mass="30079">MQDSWINFKDVRNLPAFVKLRTKIRAIEEHKIAACVVPKTMSTATGAALCHLRKKDNNNWLHYPHCDDQIVHTSLQSFQENFKLNKNYSDWDIWFVKRHPIDRFISGFIDRCIRLGHNCHGCGFDIACYVKKLYEKLEIVVNHPQDIHIDDFHVAPQNWFCQMEQNLNRLNFLRYSSDSTETFLLDLTAALKEEKVNPSTIRHIGAQISSRSASHETKSSRIRPFLENLINSRKDLQQTLQAIYYWDFVLLDYPLI</sequence>
<dbReference type="PANTHER" id="PTHR22900:SF8">
    <property type="entry name" value="PROTEIN CBG16438"/>
    <property type="match status" value="1"/>
</dbReference>
<dbReference type="EMBL" id="CAJGYM010000078">
    <property type="protein sequence ID" value="CAD6196722.1"/>
    <property type="molecule type" value="Genomic_DNA"/>
</dbReference>
<dbReference type="InterPro" id="IPR007669">
    <property type="entry name" value="Chst-1-like"/>
</dbReference>
<accession>A0A8S1HND2</accession>